<dbReference type="EMBL" id="VSRR010010718">
    <property type="protein sequence ID" value="MPC52231.1"/>
    <property type="molecule type" value="Genomic_DNA"/>
</dbReference>
<keyword evidence="2" id="KW-1185">Reference proteome</keyword>
<comment type="caution">
    <text evidence="1">The sequence shown here is derived from an EMBL/GenBank/DDBJ whole genome shotgun (WGS) entry which is preliminary data.</text>
</comment>
<evidence type="ECO:0000313" key="1">
    <source>
        <dbReference type="EMBL" id="MPC52231.1"/>
    </source>
</evidence>
<gene>
    <name evidence="1" type="ORF">E2C01_046094</name>
</gene>
<organism evidence="1 2">
    <name type="scientific">Portunus trituberculatus</name>
    <name type="common">Swimming crab</name>
    <name type="synonym">Neptunus trituberculatus</name>
    <dbReference type="NCBI Taxonomy" id="210409"/>
    <lineage>
        <taxon>Eukaryota</taxon>
        <taxon>Metazoa</taxon>
        <taxon>Ecdysozoa</taxon>
        <taxon>Arthropoda</taxon>
        <taxon>Crustacea</taxon>
        <taxon>Multicrustacea</taxon>
        <taxon>Malacostraca</taxon>
        <taxon>Eumalacostraca</taxon>
        <taxon>Eucarida</taxon>
        <taxon>Decapoda</taxon>
        <taxon>Pleocyemata</taxon>
        <taxon>Brachyura</taxon>
        <taxon>Eubrachyura</taxon>
        <taxon>Portunoidea</taxon>
        <taxon>Portunidae</taxon>
        <taxon>Portuninae</taxon>
        <taxon>Portunus</taxon>
    </lineage>
</organism>
<dbReference type="Proteomes" id="UP000324222">
    <property type="component" value="Unassembled WGS sequence"/>
</dbReference>
<dbReference type="AlphaFoldDB" id="A0A5B7FXI3"/>
<proteinExistence type="predicted"/>
<evidence type="ECO:0000313" key="2">
    <source>
        <dbReference type="Proteomes" id="UP000324222"/>
    </source>
</evidence>
<protein>
    <submittedName>
        <fullName evidence="1">Uncharacterized protein</fullName>
    </submittedName>
</protein>
<sequence>MELKFDDRETEEQRVYRRNGGAFIRSTGRSLGAPGNWLSCPRSDESFRCLHYEELTRYGLNYLHAASQRHWSRQLHLKCLYTFSDPHVIPKAKCTSLPPFPGQRGEAYRRGCDRKSN</sequence>
<reference evidence="1 2" key="1">
    <citation type="submission" date="2019-05" db="EMBL/GenBank/DDBJ databases">
        <title>Another draft genome of Portunus trituberculatus and its Hox gene families provides insights of decapod evolution.</title>
        <authorList>
            <person name="Jeong J.-H."/>
            <person name="Song I."/>
            <person name="Kim S."/>
            <person name="Choi T."/>
            <person name="Kim D."/>
            <person name="Ryu S."/>
            <person name="Kim W."/>
        </authorList>
    </citation>
    <scope>NUCLEOTIDE SEQUENCE [LARGE SCALE GENOMIC DNA]</scope>
    <source>
        <tissue evidence="1">Muscle</tissue>
    </source>
</reference>
<name>A0A5B7FXI3_PORTR</name>
<accession>A0A5B7FXI3</accession>